<protein>
    <submittedName>
        <fullName evidence="1">Uncharacterized protein</fullName>
    </submittedName>
</protein>
<accession>A0ACC2KBN9</accession>
<gene>
    <name evidence="1" type="ORF">MRB53_014726</name>
</gene>
<reference evidence="1 2" key="1">
    <citation type="journal article" date="2022" name="Hortic Res">
        <title>A haplotype resolved chromosomal level avocado genome allows analysis of novel avocado genes.</title>
        <authorList>
            <person name="Nath O."/>
            <person name="Fletcher S.J."/>
            <person name="Hayward A."/>
            <person name="Shaw L.M."/>
            <person name="Masouleh A.K."/>
            <person name="Furtado A."/>
            <person name="Henry R.J."/>
            <person name="Mitter N."/>
        </authorList>
    </citation>
    <scope>NUCLEOTIDE SEQUENCE [LARGE SCALE GENOMIC DNA]</scope>
    <source>
        <strain evidence="2">cv. Hass</strain>
    </source>
</reference>
<sequence length="80" mass="8800">MGCGRWYGKDGGSGLEVGFRLGILGEFWCRGFWQGTVTGVFDGKVGWVKMGLLCGFLGMLGLKWKVCDGSGQRVGFDREW</sequence>
<organism evidence="1 2">
    <name type="scientific">Persea americana</name>
    <name type="common">Avocado</name>
    <dbReference type="NCBI Taxonomy" id="3435"/>
    <lineage>
        <taxon>Eukaryota</taxon>
        <taxon>Viridiplantae</taxon>
        <taxon>Streptophyta</taxon>
        <taxon>Embryophyta</taxon>
        <taxon>Tracheophyta</taxon>
        <taxon>Spermatophyta</taxon>
        <taxon>Magnoliopsida</taxon>
        <taxon>Magnoliidae</taxon>
        <taxon>Laurales</taxon>
        <taxon>Lauraceae</taxon>
        <taxon>Persea</taxon>
    </lineage>
</organism>
<proteinExistence type="predicted"/>
<dbReference type="Proteomes" id="UP001234297">
    <property type="component" value="Chromosome 4"/>
</dbReference>
<evidence type="ECO:0000313" key="2">
    <source>
        <dbReference type="Proteomes" id="UP001234297"/>
    </source>
</evidence>
<name>A0ACC2KBN9_PERAE</name>
<dbReference type="EMBL" id="CM056812">
    <property type="protein sequence ID" value="KAJ8618540.1"/>
    <property type="molecule type" value="Genomic_DNA"/>
</dbReference>
<comment type="caution">
    <text evidence="1">The sequence shown here is derived from an EMBL/GenBank/DDBJ whole genome shotgun (WGS) entry which is preliminary data.</text>
</comment>
<evidence type="ECO:0000313" key="1">
    <source>
        <dbReference type="EMBL" id="KAJ8618540.1"/>
    </source>
</evidence>
<keyword evidence="2" id="KW-1185">Reference proteome</keyword>